<gene>
    <name evidence="2" type="ORF">B4915_09420</name>
</gene>
<evidence type="ECO:0000313" key="3">
    <source>
        <dbReference type="Proteomes" id="UP000238650"/>
    </source>
</evidence>
<keyword evidence="3" id="KW-1185">Reference proteome</keyword>
<dbReference type="EMBL" id="MWZD01000017">
    <property type="protein sequence ID" value="PRI11071.1"/>
    <property type="molecule type" value="Genomic_DNA"/>
</dbReference>
<proteinExistence type="predicted"/>
<protein>
    <submittedName>
        <fullName evidence="2">Uncharacterized protein</fullName>
    </submittedName>
</protein>
<organism evidence="2 3">
    <name type="scientific">Leucobacter massiliensis</name>
    <dbReference type="NCBI Taxonomy" id="1686285"/>
    <lineage>
        <taxon>Bacteria</taxon>
        <taxon>Bacillati</taxon>
        <taxon>Actinomycetota</taxon>
        <taxon>Actinomycetes</taxon>
        <taxon>Micrococcales</taxon>
        <taxon>Microbacteriaceae</taxon>
        <taxon>Leucobacter</taxon>
    </lineage>
</organism>
<reference evidence="2 3" key="1">
    <citation type="journal article" date="2017" name="New Microbes New Infect">
        <title>Genome sequence of 'Leucobacter massiliensis' sp. nov. isolated from human pharynx after travel to the 2014 Hajj.</title>
        <authorList>
            <person name="Leangapichart T."/>
            <person name="Gautret P."/>
            <person name="Nguyen T.T."/>
            <person name="Armstrong N."/>
            <person name="Rolain J.M."/>
        </authorList>
    </citation>
    <scope>NUCLEOTIDE SEQUENCE [LARGE SCALE GENOMIC DNA]</scope>
    <source>
        <strain evidence="2 3">122RC15</strain>
    </source>
</reference>
<accession>A0A2S9QNA9</accession>
<name>A0A2S9QNA9_9MICO</name>
<sequence length="100" mass="11023">MNAKTPHNGGASEIHNQPNPKAVELLTRIDMRTVREALEGRGIDHVRMADGSPLTRAQFAVFMSVREVDLDAARELMRDRMVTAEIELHEAKEGSGGDEA</sequence>
<feature type="region of interest" description="Disordered" evidence="1">
    <location>
        <begin position="1"/>
        <end position="21"/>
    </location>
</feature>
<dbReference type="Proteomes" id="UP000238650">
    <property type="component" value="Unassembled WGS sequence"/>
</dbReference>
<dbReference type="RefSeq" id="WP_105805528.1">
    <property type="nucleotide sequence ID" value="NZ_MWZD01000017.1"/>
</dbReference>
<evidence type="ECO:0000256" key="1">
    <source>
        <dbReference type="SAM" id="MobiDB-lite"/>
    </source>
</evidence>
<evidence type="ECO:0000313" key="2">
    <source>
        <dbReference type="EMBL" id="PRI11071.1"/>
    </source>
</evidence>
<comment type="caution">
    <text evidence="2">The sequence shown here is derived from an EMBL/GenBank/DDBJ whole genome shotgun (WGS) entry which is preliminary data.</text>
</comment>
<dbReference type="AlphaFoldDB" id="A0A2S9QNA9"/>